<evidence type="ECO:0000313" key="3">
    <source>
        <dbReference type="Proteomes" id="UP001148786"/>
    </source>
</evidence>
<sequence length="160" mass="18163">MIGKPWRPRRDSSTRRAESLLIELYEFLERTEDEFSRALVSLSKKLELITKGDIEEYARKHYEEYLAIIDRAIAALEEETQGPVQPAVVVEVSARRAVPQQAAPTVVAYVLANIKFSSPQGKRKRDALDEQSSEKDKEDHIQGLVKARQVKRTKKAKSAA</sequence>
<accession>A0A9W8MQQ3</accession>
<evidence type="ECO:0000313" key="2">
    <source>
        <dbReference type="EMBL" id="KAJ3478950.1"/>
    </source>
</evidence>
<keyword evidence="3" id="KW-1185">Reference proteome</keyword>
<dbReference type="EMBL" id="JANKHO010004083">
    <property type="protein sequence ID" value="KAJ3478950.1"/>
    <property type="molecule type" value="Genomic_DNA"/>
</dbReference>
<gene>
    <name evidence="2" type="ORF">NLJ89_g12355</name>
</gene>
<reference evidence="2" key="1">
    <citation type="submission" date="2022-07" db="EMBL/GenBank/DDBJ databases">
        <title>Genome Sequence of Agrocybe chaxingu.</title>
        <authorList>
            <person name="Buettner E."/>
        </authorList>
    </citation>
    <scope>NUCLEOTIDE SEQUENCE</scope>
    <source>
        <strain evidence="2">MP-N11</strain>
    </source>
</reference>
<proteinExistence type="predicted"/>
<evidence type="ECO:0000256" key="1">
    <source>
        <dbReference type="SAM" id="MobiDB-lite"/>
    </source>
</evidence>
<name>A0A9W8MQQ3_9AGAR</name>
<dbReference type="Proteomes" id="UP001148786">
    <property type="component" value="Unassembled WGS sequence"/>
</dbReference>
<feature type="region of interest" description="Disordered" evidence="1">
    <location>
        <begin position="119"/>
        <end position="160"/>
    </location>
</feature>
<comment type="caution">
    <text evidence="2">The sequence shown here is derived from an EMBL/GenBank/DDBJ whole genome shotgun (WGS) entry which is preliminary data.</text>
</comment>
<feature type="compositionally biased region" description="Basic residues" evidence="1">
    <location>
        <begin position="148"/>
        <end position="160"/>
    </location>
</feature>
<dbReference type="AlphaFoldDB" id="A0A9W8MQQ3"/>
<protein>
    <submittedName>
        <fullName evidence="2">Uncharacterized protein</fullName>
    </submittedName>
</protein>
<feature type="compositionally biased region" description="Basic and acidic residues" evidence="1">
    <location>
        <begin position="126"/>
        <end position="141"/>
    </location>
</feature>
<organism evidence="2 3">
    <name type="scientific">Agrocybe chaxingu</name>
    <dbReference type="NCBI Taxonomy" id="84603"/>
    <lineage>
        <taxon>Eukaryota</taxon>
        <taxon>Fungi</taxon>
        <taxon>Dikarya</taxon>
        <taxon>Basidiomycota</taxon>
        <taxon>Agaricomycotina</taxon>
        <taxon>Agaricomycetes</taxon>
        <taxon>Agaricomycetidae</taxon>
        <taxon>Agaricales</taxon>
        <taxon>Agaricineae</taxon>
        <taxon>Strophariaceae</taxon>
        <taxon>Agrocybe</taxon>
    </lineage>
</organism>
<dbReference type="OrthoDB" id="10524604at2759"/>